<organism evidence="2 3">
    <name type="scientific">Robbsia betulipollinis</name>
    <dbReference type="NCBI Taxonomy" id="2981849"/>
    <lineage>
        <taxon>Bacteria</taxon>
        <taxon>Pseudomonadati</taxon>
        <taxon>Pseudomonadota</taxon>
        <taxon>Betaproteobacteria</taxon>
        <taxon>Burkholderiales</taxon>
        <taxon>Burkholderiaceae</taxon>
        <taxon>Robbsia</taxon>
    </lineage>
</organism>
<keyword evidence="3" id="KW-1185">Reference proteome</keyword>
<accession>A0ABT3ZNR2</accession>
<evidence type="ECO:0000259" key="1">
    <source>
        <dbReference type="SMART" id="SM00858"/>
    </source>
</evidence>
<dbReference type="Gene3D" id="3.90.1210.10">
    <property type="entry name" value="Antifreeze-like/N-acetylneuraminic acid synthase C-terminal domain"/>
    <property type="match status" value="1"/>
</dbReference>
<comment type="caution">
    <text evidence="2">The sequence shown here is derived from an EMBL/GenBank/DDBJ whole genome shotgun (WGS) entry which is preliminary data.</text>
</comment>
<dbReference type="Proteomes" id="UP001082899">
    <property type="component" value="Unassembled WGS sequence"/>
</dbReference>
<sequence length="325" mass="33691">MTTSIRITASILVFLAVVLGILAFVVGRRPVPPLATAPVAIAPARTFPVVVADRALLAGQPIPADAVRVVQMPVYPTAAHSRVADVVGQVPRVVINSGMPLTEGILHQGLPLSLRTGERGVAIPVDEVVGAGNAIQAGDRIDVFFTIRAPDGATQNPDRTVARLLLANLRVLAYGSDSLAPVAQAANRDTLRSQARSAVLAVPVADVDALILAAQVGKLTLALRFPLDPETPAPDLFAAPRPGLAMRDPSSADARLRADTPVNRAFAGVDSASLDGAPVVRVALAPVPVVGAGGHGVSRPAQTRDVEVIRGVDVKHQSQALEDVR</sequence>
<dbReference type="InterPro" id="IPR031571">
    <property type="entry name" value="RcpC_dom"/>
</dbReference>
<dbReference type="RefSeq" id="WP_267848044.1">
    <property type="nucleotide sequence ID" value="NZ_JAPMXC010000002.1"/>
</dbReference>
<gene>
    <name evidence="2" type="primary">cpaB</name>
    <name evidence="2" type="ORF">OVY01_13190</name>
</gene>
<dbReference type="EMBL" id="JAPMXC010000002">
    <property type="protein sequence ID" value="MCY0388174.1"/>
    <property type="molecule type" value="Genomic_DNA"/>
</dbReference>
<evidence type="ECO:0000313" key="3">
    <source>
        <dbReference type="Proteomes" id="UP001082899"/>
    </source>
</evidence>
<feature type="domain" description="SAF" evidence="1">
    <location>
        <begin position="47"/>
        <end position="107"/>
    </location>
</feature>
<protein>
    <submittedName>
        <fullName evidence="2">Flp pilus assembly protein CpaB</fullName>
    </submittedName>
</protein>
<dbReference type="SMART" id="SM00858">
    <property type="entry name" value="SAF"/>
    <property type="match status" value="1"/>
</dbReference>
<dbReference type="Pfam" id="PF16976">
    <property type="entry name" value="RcpC"/>
    <property type="match status" value="1"/>
</dbReference>
<name>A0ABT3ZNR2_9BURK</name>
<dbReference type="CDD" id="cd11614">
    <property type="entry name" value="SAF_CpaB_FlgA_like"/>
    <property type="match status" value="1"/>
</dbReference>
<reference evidence="2" key="1">
    <citation type="submission" date="2022-11" db="EMBL/GenBank/DDBJ databases">
        <title>Robbsia betulipollinis sp. nov., isolated from pollen of birch (Betula pendula).</title>
        <authorList>
            <person name="Shi H."/>
            <person name="Ambika Manirajan B."/>
            <person name="Ratering S."/>
            <person name="Geissler-Plaum R."/>
            <person name="Schnell S."/>
        </authorList>
    </citation>
    <scope>NUCLEOTIDE SEQUENCE</scope>
    <source>
        <strain evidence="2">Bb-Pol-6</strain>
    </source>
</reference>
<dbReference type="InterPro" id="IPR013974">
    <property type="entry name" value="SAF"/>
</dbReference>
<dbReference type="InterPro" id="IPR017592">
    <property type="entry name" value="Pilus_assmbl_Flp-typ_CpaB"/>
</dbReference>
<proteinExistence type="predicted"/>
<evidence type="ECO:0000313" key="2">
    <source>
        <dbReference type="EMBL" id="MCY0388174.1"/>
    </source>
</evidence>
<dbReference type="Pfam" id="PF08666">
    <property type="entry name" value="SAF"/>
    <property type="match status" value="1"/>
</dbReference>
<dbReference type="NCBIfam" id="TIGR03177">
    <property type="entry name" value="pilus_cpaB"/>
    <property type="match status" value="1"/>
</dbReference>